<dbReference type="GO" id="GO:0016491">
    <property type="term" value="F:oxidoreductase activity"/>
    <property type="evidence" value="ECO:0007669"/>
    <property type="project" value="InterPro"/>
</dbReference>
<proteinExistence type="predicted"/>
<gene>
    <name evidence="2" type="ORF">PG2T_15115</name>
</gene>
<dbReference type="InParanoid" id="A0A1B1YX67"/>
<accession>A0A1B1YX67</accession>
<dbReference type="Gene3D" id="3.40.50.720">
    <property type="entry name" value="NAD(P)-binding Rossmann-like Domain"/>
    <property type="match status" value="1"/>
</dbReference>
<evidence type="ECO:0000313" key="3">
    <source>
        <dbReference type="Proteomes" id="UP000092952"/>
    </source>
</evidence>
<dbReference type="KEGG" id="gbi:PG2T_15115"/>
<dbReference type="GO" id="GO:0008270">
    <property type="term" value="F:zinc ion binding"/>
    <property type="evidence" value="ECO:0007669"/>
    <property type="project" value="InterPro"/>
</dbReference>
<evidence type="ECO:0000313" key="2">
    <source>
        <dbReference type="EMBL" id="ANX05382.1"/>
    </source>
</evidence>
<dbReference type="InterPro" id="IPR013154">
    <property type="entry name" value="ADH-like_N"/>
</dbReference>
<dbReference type="InterPro" id="IPR051397">
    <property type="entry name" value="Zn-ADH-like_protein"/>
</dbReference>
<dbReference type="InterPro" id="IPR011032">
    <property type="entry name" value="GroES-like_sf"/>
</dbReference>
<dbReference type="RefSeq" id="WP_068807371.1">
    <property type="nucleotide sequence ID" value="NZ_CP014671.1"/>
</dbReference>
<reference evidence="3" key="1">
    <citation type="submission" date="2016-03" db="EMBL/GenBank/DDBJ databases">
        <title>Complete genome sequence of Solimmundus cernigliae, representing a novel lineage of polycyclic aromatic hydrocarbon degraders within the Gammaproteobacteria.</title>
        <authorList>
            <person name="Singleton D.R."/>
            <person name="Dickey A.N."/>
            <person name="Scholl E.H."/>
            <person name="Wright F.A."/>
            <person name="Aitken M.D."/>
        </authorList>
    </citation>
    <scope>NUCLEOTIDE SEQUENCE [LARGE SCALE GENOMIC DNA]</scope>
    <source>
        <strain evidence="3">TR3.2</strain>
    </source>
</reference>
<dbReference type="STRING" id="1810504.PG2T_15115"/>
<organism evidence="2 3">
    <name type="scientific">Immundisolibacter cernigliae</name>
    <dbReference type="NCBI Taxonomy" id="1810504"/>
    <lineage>
        <taxon>Bacteria</taxon>
        <taxon>Pseudomonadati</taxon>
        <taxon>Pseudomonadota</taxon>
        <taxon>Gammaproteobacteria</taxon>
        <taxon>Immundisolibacterales</taxon>
        <taxon>Immundisolibacteraceae</taxon>
        <taxon>Immundisolibacter</taxon>
    </lineage>
</organism>
<dbReference type="InterPro" id="IPR013149">
    <property type="entry name" value="ADH-like_C"/>
</dbReference>
<dbReference type="Proteomes" id="UP000092952">
    <property type="component" value="Chromosome"/>
</dbReference>
<dbReference type="CDD" id="cd08241">
    <property type="entry name" value="QOR1"/>
    <property type="match status" value="1"/>
</dbReference>
<dbReference type="PANTHER" id="PTHR43677">
    <property type="entry name" value="SHORT-CHAIN DEHYDROGENASE/REDUCTASE"/>
    <property type="match status" value="1"/>
</dbReference>
<dbReference type="SUPFAM" id="SSF51735">
    <property type="entry name" value="NAD(P)-binding Rossmann-fold domains"/>
    <property type="match status" value="1"/>
</dbReference>
<sequence length="327" mass="34477">MNAWLVRDWCTPEQMQWTDLPLPEPGPGQVRIKIAAAALNFLDTLMIGGRYQERPPLPFAPGVELSGTVDAVGTDAALTVGDRVCGLVGHGAFAEYACVDAGDLYRVPDAVDLVDAAALPVVYGTAHHALLERGRLQAGETLLVLAAAGGVGLATVQLGRALGLRVLAAAGGPDKCALCLEHGAEQAVDYREPTWAEQVKAATDGRGVDAVLDPVGGDYTGQALRLLAFGGRLLIVGFAAGAIPEIPANRLLLKDLSALGVIWGAWRRRNRPAAAVQMATLFELWRQGAIAPLVSERRPLRDAPQAIADLGARRTTGKVLLIPEDTK</sequence>
<dbReference type="SMART" id="SM00829">
    <property type="entry name" value="PKS_ER"/>
    <property type="match status" value="1"/>
</dbReference>
<dbReference type="PANTHER" id="PTHR43677:SF4">
    <property type="entry name" value="QUINONE OXIDOREDUCTASE-LIKE PROTEIN 2"/>
    <property type="match status" value="1"/>
</dbReference>
<dbReference type="EMBL" id="CP014671">
    <property type="protein sequence ID" value="ANX05382.1"/>
    <property type="molecule type" value="Genomic_DNA"/>
</dbReference>
<name>A0A1B1YX67_9GAMM</name>
<dbReference type="Pfam" id="PF08240">
    <property type="entry name" value="ADH_N"/>
    <property type="match status" value="1"/>
</dbReference>
<dbReference type="PROSITE" id="PS01162">
    <property type="entry name" value="QOR_ZETA_CRYSTAL"/>
    <property type="match status" value="1"/>
</dbReference>
<dbReference type="Pfam" id="PF00107">
    <property type="entry name" value="ADH_zinc_N"/>
    <property type="match status" value="1"/>
</dbReference>
<dbReference type="InterPro" id="IPR002364">
    <property type="entry name" value="Quin_OxRdtase/zeta-crystal_CS"/>
</dbReference>
<dbReference type="InterPro" id="IPR020843">
    <property type="entry name" value="ER"/>
</dbReference>
<dbReference type="Gene3D" id="3.90.180.10">
    <property type="entry name" value="Medium-chain alcohol dehydrogenases, catalytic domain"/>
    <property type="match status" value="1"/>
</dbReference>
<protein>
    <recommendedName>
        <fullName evidence="1">Enoyl reductase (ER) domain-containing protein</fullName>
    </recommendedName>
</protein>
<evidence type="ECO:0000259" key="1">
    <source>
        <dbReference type="SMART" id="SM00829"/>
    </source>
</evidence>
<keyword evidence="3" id="KW-1185">Reference proteome</keyword>
<dbReference type="SUPFAM" id="SSF50129">
    <property type="entry name" value="GroES-like"/>
    <property type="match status" value="1"/>
</dbReference>
<dbReference type="OrthoDB" id="9785812at2"/>
<feature type="domain" description="Enoyl reductase (ER)" evidence="1">
    <location>
        <begin position="10"/>
        <end position="321"/>
    </location>
</feature>
<dbReference type="AlphaFoldDB" id="A0A1B1YX67"/>
<dbReference type="InterPro" id="IPR036291">
    <property type="entry name" value="NAD(P)-bd_dom_sf"/>
</dbReference>